<feature type="compositionally biased region" description="Polar residues" evidence="1">
    <location>
        <begin position="1379"/>
        <end position="1395"/>
    </location>
</feature>
<evidence type="ECO:0008006" key="4">
    <source>
        <dbReference type="Google" id="ProtNLM"/>
    </source>
</evidence>
<feature type="compositionally biased region" description="Acidic residues" evidence="1">
    <location>
        <begin position="836"/>
        <end position="866"/>
    </location>
</feature>
<feature type="compositionally biased region" description="Basic and acidic residues" evidence="1">
    <location>
        <begin position="261"/>
        <end position="272"/>
    </location>
</feature>
<dbReference type="RefSeq" id="XP_002850949.1">
    <property type="nucleotide sequence ID" value="XM_002850903.1"/>
</dbReference>
<feature type="compositionally biased region" description="Polar residues" evidence="1">
    <location>
        <begin position="147"/>
        <end position="156"/>
    </location>
</feature>
<dbReference type="VEuPathDB" id="FungiDB:MCYG_01053"/>
<feature type="compositionally biased region" description="Low complexity" evidence="1">
    <location>
        <begin position="1595"/>
        <end position="1605"/>
    </location>
</feature>
<feature type="compositionally biased region" description="Acidic residues" evidence="1">
    <location>
        <begin position="894"/>
        <end position="903"/>
    </location>
</feature>
<dbReference type="EMBL" id="DS995701">
    <property type="protein sequence ID" value="EEQ28165.1"/>
    <property type="molecule type" value="Genomic_DNA"/>
</dbReference>
<dbReference type="Proteomes" id="UP000002035">
    <property type="component" value="Unassembled WGS sequence"/>
</dbReference>
<feature type="region of interest" description="Disordered" evidence="1">
    <location>
        <begin position="558"/>
        <end position="633"/>
    </location>
</feature>
<feature type="region of interest" description="Disordered" evidence="1">
    <location>
        <begin position="1167"/>
        <end position="1192"/>
    </location>
</feature>
<dbReference type="OrthoDB" id="5382102at2759"/>
<dbReference type="GeneID" id="9228324"/>
<feature type="compositionally biased region" description="Basic and acidic residues" evidence="1">
    <location>
        <begin position="157"/>
        <end position="169"/>
    </location>
</feature>
<feature type="compositionally biased region" description="Polar residues" evidence="1">
    <location>
        <begin position="14"/>
        <end position="29"/>
    </location>
</feature>
<dbReference type="HOGENOM" id="CLU_003025_0_0_1"/>
<feature type="compositionally biased region" description="Basic and acidic residues" evidence="1">
    <location>
        <begin position="648"/>
        <end position="662"/>
    </location>
</feature>
<protein>
    <recommendedName>
        <fullName evidence="4">Transaldolase</fullName>
    </recommendedName>
</protein>
<evidence type="ECO:0000313" key="3">
    <source>
        <dbReference type="Proteomes" id="UP000002035"/>
    </source>
</evidence>
<feature type="compositionally biased region" description="Polar residues" evidence="1">
    <location>
        <begin position="558"/>
        <end position="570"/>
    </location>
</feature>
<gene>
    <name evidence="2" type="ORF">MCYG_01053</name>
</gene>
<reference evidence="3" key="1">
    <citation type="journal article" date="2012" name="MBio">
        <title>Comparative genome analysis of Trichophyton rubrum and related dermatophytes reveals candidate genes involved in infection.</title>
        <authorList>
            <person name="Martinez D.A."/>
            <person name="Oliver B.G."/>
            <person name="Graeser Y."/>
            <person name="Goldberg J.M."/>
            <person name="Li W."/>
            <person name="Martinez-Rossi N.M."/>
            <person name="Monod M."/>
            <person name="Shelest E."/>
            <person name="Barton R.C."/>
            <person name="Birch E."/>
            <person name="Brakhage A.A."/>
            <person name="Chen Z."/>
            <person name="Gurr S.J."/>
            <person name="Heiman D."/>
            <person name="Heitman J."/>
            <person name="Kosti I."/>
            <person name="Rossi A."/>
            <person name="Saif S."/>
            <person name="Samalova M."/>
            <person name="Saunders C.W."/>
            <person name="Shea T."/>
            <person name="Summerbell R.C."/>
            <person name="Xu J."/>
            <person name="Young S."/>
            <person name="Zeng Q."/>
            <person name="Birren B.W."/>
            <person name="Cuomo C.A."/>
            <person name="White T.C."/>
        </authorList>
    </citation>
    <scope>NUCLEOTIDE SEQUENCE [LARGE SCALE GENOMIC DNA]</scope>
    <source>
        <strain evidence="3">ATCC MYA-4605 / CBS 113480</strain>
    </source>
</reference>
<accession>C5FED1</accession>
<dbReference type="PANTHER" id="PTHR42105:SF1">
    <property type="entry name" value="TRANSALDOLASE"/>
    <property type="match status" value="1"/>
</dbReference>
<feature type="compositionally biased region" description="Basic and acidic residues" evidence="1">
    <location>
        <begin position="872"/>
        <end position="881"/>
    </location>
</feature>
<feature type="region of interest" description="Disordered" evidence="1">
    <location>
        <begin position="1241"/>
        <end position="1639"/>
    </location>
</feature>
<sequence length="1639" mass="180307">MGVDTRRPILPAPTESNLDTTIASTTGTDLATDVSRRTDKTSYSIPEDGSPITISTRRRSSRPRDRDDGKMSRSSHHSQTSLLIEYFEGGKKGSGGGGISSRPSVRVRVTPSSSRKKERDRDHHHHHHPDRIHISENSGGRKPSYTRRISLSTPSRSSKDVDRGGDDRSLSSLTDGADDIGASRGHPVEIEIVNRDSEVSSRYIQPTSDISSMPADSMLDGPLVVSETHRHRSHSVSGDETEAPESRDLLKTPSRRRSRSLSRERIAQKAAEKISGTAPRDRTRSKQRYGEGSGTGSRDILFDYSSKRSGKHRDKDLASPESSYLSTSLASGNGKNGNGDQYSFRSGTSRSSLNNPKLLETVEDAIRRLILPELKELKKDQKDDPLARVKAGRAGHKSSQDDPSSRLSKHSSAPDVSRSLALDADPSTPVHSPGSRSSKSKERRREKRSSPRRERSSSRRASEDRTTEVSGVSRKRSKGLRDAEAAKIVGTALTTAALRHHDSNSSLGRREKTHRRSKSSLASGSRGGGINDTELIFQKHDVAPMPFRSGIDSEMTRQSILSQQSAQTATALEGEVPRGSPRALASPARMTPDNYIRELRGQGSGLSEEMGREFNESPTPKSFQQHDDAEFSNNRALSPIHSVASYQADEHEHDTTQQHDRSLTPGQDEDGLKQPQRLSIESLSSAASTDLARSTRTADYSHDRRHPPTIPDEEQGAELDIGESQRNSPGYWEHGEHIGDDEHDHDRDLDLDIDSKHMTNYTDDTFTDPLDQGQQIAGGRATNVQYVHAPIGVESAVASLLDPSLVSTRSPHPHINRSSRSYTPGIEGDEQTREADLEEQQPEPEEEEPYEEEDDVEEERTEEGAEEAAPSVDERPFHERMGVTSPPHSATQSDQEEEEDDEDRPILGASALPNSGSPIPEIGHMVDTESDINTNPSIIQGPIGGVPHEGRDHWPYEPSPPQSGRQLLSPERELSGNDADIRDLAGAGYGAGLGVITEESGRDHYDMDKSLGPNPYGNDHFDMASPGPRDEGYISGANHRSNSSATPEPKGKGFDLANDIGLGSPMDVDDPFNDKHKRHLSGYSHGMPSPLYDSSTGRGIDRIQSKDIVALMDHLTVRDAQRNARDTEILITLVRSAAEMRNSFEDMKKYIAQQDEMLLDANTKGHDRTQKAIGGPRPMITPRTHSKLSSDFEEEMRSKKKNVFKRALKTLSLKSSGDLTNIEEMLLHLLTEVEALRAAQEGRAPTTGNSAENVDGDEYEEQERGAPTDQSPYNSSPLRTSDNRVQSSQRGISPVMEVNEDEALTRDEQEILENPTPPGSRFVGRHKRGASVPLATPERVPIASAPPSADTTPKMSNEKPRKTKSSSSSFFPKISRWSRTTASSMGENIRNSIQPSRKERFSFEASRSNSDLENANYTTAEYYDHRGDDRLRSATSLNKDNTENRPPSPLVPSQLSENPKYRAHRDSLNLQHPQPRQGPTSRYQTQLESQAQHYGVPNSPNSDAWASNPTLSAINRDRPASAADNHRPMSAGAYSVGSSVMSQSGPPRPPKVRDDGPLIPQRSSKLSDDPHPSYAERMAMREGTARMVDHVNNTSSPSRSSPGRGIPQRKPTGPRPLTSSGKNNGAMGSQRTQYDYDDY</sequence>
<feature type="compositionally biased region" description="Basic and acidic residues" evidence="1">
    <location>
        <begin position="1422"/>
        <end position="1432"/>
    </location>
</feature>
<feature type="compositionally biased region" description="Polar residues" evidence="1">
    <location>
        <begin position="1536"/>
        <end position="1545"/>
    </location>
</feature>
<feature type="compositionally biased region" description="Polar residues" evidence="1">
    <location>
        <begin position="1617"/>
        <end position="1633"/>
    </location>
</feature>
<feature type="compositionally biased region" description="Low complexity" evidence="1">
    <location>
        <begin position="1365"/>
        <end position="1378"/>
    </location>
</feature>
<feature type="region of interest" description="Disordered" evidence="1">
    <location>
        <begin position="373"/>
        <end position="531"/>
    </location>
</feature>
<feature type="compositionally biased region" description="Acidic residues" evidence="1">
    <location>
        <begin position="711"/>
        <end position="721"/>
    </location>
</feature>
<evidence type="ECO:0000313" key="2">
    <source>
        <dbReference type="EMBL" id="EEQ28165.1"/>
    </source>
</evidence>
<feature type="compositionally biased region" description="Basic and acidic residues" evidence="1">
    <location>
        <begin position="733"/>
        <end position="748"/>
    </location>
</feature>
<organism evidence="2 3">
    <name type="scientific">Arthroderma otae (strain ATCC MYA-4605 / CBS 113480)</name>
    <name type="common">Microsporum canis</name>
    <dbReference type="NCBI Taxonomy" id="554155"/>
    <lineage>
        <taxon>Eukaryota</taxon>
        <taxon>Fungi</taxon>
        <taxon>Dikarya</taxon>
        <taxon>Ascomycota</taxon>
        <taxon>Pezizomycotina</taxon>
        <taxon>Eurotiomycetes</taxon>
        <taxon>Eurotiomycetidae</taxon>
        <taxon>Onygenales</taxon>
        <taxon>Arthrodermataceae</taxon>
        <taxon>Microsporum</taxon>
    </lineage>
</organism>
<keyword evidence="3" id="KW-1185">Reference proteome</keyword>
<name>C5FED1_ARTOC</name>
<feature type="compositionally biased region" description="Basic and acidic residues" evidence="1">
    <location>
        <begin position="186"/>
        <end position="199"/>
    </location>
</feature>
<feature type="region of interest" description="Disordered" evidence="1">
    <location>
        <begin position="646"/>
        <end position="748"/>
    </location>
</feature>
<feature type="compositionally biased region" description="Low complexity" evidence="1">
    <location>
        <begin position="100"/>
        <end position="113"/>
    </location>
</feature>
<feature type="compositionally biased region" description="Polar residues" evidence="1">
    <location>
        <begin position="200"/>
        <end position="211"/>
    </location>
</feature>
<feature type="region of interest" description="Disordered" evidence="1">
    <location>
        <begin position="1"/>
        <end position="357"/>
    </location>
</feature>
<feature type="compositionally biased region" description="Polar residues" evidence="1">
    <location>
        <begin position="676"/>
        <end position="698"/>
    </location>
</feature>
<feature type="compositionally biased region" description="Polar residues" evidence="1">
    <location>
        <begin position="320"/>
        <end position="355"/>
    </location>
</feature>
<feature type="compositionally biased region" description="Basic and acidic residues" evidence="1">
    <location>
        <begin position="970"/>
        <end position="981"/>
    </location>
</feature>
<proteinExistence type="predicted"/>
<evidence type="ECO:0000256" key="1">
    <source>
        <dbReference type="SAM" id="MobiDB-lite"/>
    </source>
</evidence>
<dbReference type="OMA" id="MPEIGYG"/>
<feature type="compositionally biased region" description="Basic and acidic residues" evidence="1">
    <location>
        <begin position="1515"/>
        <end position="1527"/>
    </location>
</feature>
<feature type="region of interest" description="Disordered" evidence="1">
    <location>
        <begin position="806"/>
        <end position="981"/>
    </location>
</feature>
<feature type="compositionally biased region" description="Polar residues" evidence="1">
    <location>
        <begin position="1268"/>
        <end position="1291"/>
    </location>
</feature>
<feature type="compositionally biased region" description="Basic and acidic residues" evidence="1">
    <location>
        <begin position="1578"/>
        <end position="1589"/>
    </location>
</feature>
<feature type="compositionally biased region" description="Basic and acidic residues" evidence="1">
    <location>
        <begin position="373"/>
        <end position="387"/>
    </location>
</feature>
<dbReference type="eggNOG" id="ENOG502RA0T">
    <property type="taxonomic scope" value="Eukaryota"/>
</dbReference>
<feature type="compositionally biased region" description="Basic and acidic residues" evidence="1">
    <location>
        <begin position="448"/>
        <end position="467"/>
    </location>
</feature>
<dbReference type="PANTHER" id="PTHR42105">
    <property type="entry name" value="DIM2-ASSOCIATED PROTEIN 1"/>
    <property type="match status" value="1"/>
</dbReference>
<feature type="compositionally biased region" description="Basic and acidic residues" evidence="1">
    <location>
        <begin position="62"/>
        <end position="71"/>
    </location>
</feature>
<feature type="compositionally biased region" description="Polar residues" evidence="1">
    <location>
        <begin position="1405"/>
        <end position="1419"/>
    </location>
</feature>
<feature type="compositionally biased region" description="Polar residues" evidence="1">
    <location>
        <begin position="1468"/>
        <end position="1513"/>
    </location>
</feature>